<evidence type="ECO:0000313" key="2">
    <source>
        <dbReference type="EMBL" id="XDS44796.1"/>
    </source>
</evidence>
<sequence>MEMFLSYWMLPILFILHDFEEMIAMPIWKRRHRRMLSTMSKPFFGAVSNGQAFSCGVLEEMTILLVVSAICSVTNDSTLYLAFCIAYASHFIMHYRMCMQMRAYVPGVVSATIEMPVMIWLIISYWHMGQATLETFLAYQAVVLLFVYANLLIMHRLMPAIQSRLLAYANDPA</sequence>
<feature type="transmembrane region" description="Helical" evidence="1">
    <location>
        <begin position="103"/>
        <end position="123"/>
    </location>
</feature>
<keyword evidence="1" id="KW-1133">Transmembrane helix</keyword>
<keyword evidence="1" id="KW-0812">Transmembrane</keyword>
<proteinExistence type="predicted"/>
<dbReference type="RefSeq" id="WP_369344342.1">
    <property type="nucleotide sequence ID" value="NZ_CP129674.1"/>
</dbReference>
<reference evidence="2" key="1">
    <citation type="submission" date="2023-07" db="EMBL/GenBank/DDBJ databases">
        <title>Bifidobacterium aquikefiriaerophilum sp. nov. and Bifidobacterium eccum sp. nov., isolated from water kefir.</title>
        <authorList>
            <person name="Breselge S."/>
            <person name="Bellassi P."/>
            <person name="Barcenilla C."/>
            <person name="Alvarez-Ordonez A."/>
            <person name="Morelli L."/>
            <person name="Cotter P.D."/>
        </authorList>
    </citation>
    <scope>NUCLEOTIDE SEQUENCE</scope>
    <source>
        <strain evidence="2">WK041_4_12</strain>
    </source>
</reference>
<protein>
    <submittedName>
        <fullName evidence="2">HXXEE domain-containing protein</fullName>
    </submittedName>
</protein>
<dbReference type="Pfam" id="PF13787">
    <property type="entry name" value="HXXEE"/>
    <property type="match status" value="1"/>
</dbReference>
<dbReference type="KEGG" id="baqk:QN215_01275"/>
<gene>
    <name evidence="2" type="ORF">QN215_01275</name>
</gene>
<organism evidence="2">
    <name type="scientific">Bifidobacterium aquikefiricola</name>
    <dbReference type="NCBI Taxonomy" id="3059038"/>
    <lineage>
        <taxon>Bacteria</taxon>
        <taxon>Bacillati</taxon>
        <taxon>Actinomycetota</taxon>
        <taxon>Actinomycetes</taxon>
        <taxon>Bifidobacteriales</taxon>
        <taxon>Bifidobacteriaceae</taxon>
        <taxon>Bifidobacterium</taxon>
    </lineage>
</organism>
<dbReference type="AlphaFoldDB" id="A0AB39U6R6"/>
<dbReference type="EMBL" id="CP129674">
    <property type="protein sequence ID" value="XDS44796.1"/>
    <property type="molecule type" value="Genomic_DNA"/>
</dbReference>
<name>A0AB39U6R6_9BIFI</name>
<feature type="transmembrane region" description="Helical" evidence="1">
    <location>
        <begin position="135"/>
        <end position="154"/>
    </location>
</feature>
<dbReference type="InterPro" id="IPR025671">
    <property type="entry name" value="HXXEE"/>
</dbReference>
<evidence type="ECO:0000256" key="1">
    <source>
        <dbReference type="SAM" id="Phobius"/>
    </source>
</evidence>
<accession>A0AB39U6R6</accession>
<keyword evidence="1" id="KW-0472">Membrane</keyword>